<dbReference type="Proteomes" id="UP001153069">
    <property type="component" value="Unassembled WGS sequence"/>
</dbReference>
<evidence type="ECO:0000313" key="4">
    <source>
        <dbReference type="Proteomes" id="UP001153069"/>
    </source>
</evidence>
<protein>
    <recommendedName>
        <fullName evidence="5">Peptidase M10 metallopeptidase domain-containing protein</fullName>
    </recommendedName>
</protein>
<comment type="caution">
    <text evidence="3">The sequence shown here is derived from an EMBL/GenBank/DDBJ whole genome shotgun (WGS) entry which is preliminary data.</text>
</comment>
<dbReference type="EMBL" id="CAICTM010001271">
    <property type="protein sequence ID" value="CAB9522162.1"/>
    <property type="molecule type" value="Genomic_DNA"/>
</dbReference>
<dbReference type="SUPFAM" id="SSF55486">
    <property type="entry name" value="Metalloproteases ('zincins'), catalytic domain"/>
    <property type="match status" value="1"/>
</dbReference>
<gene>
    <name evidence="3" type="ORF">SEMRO_1273_G258310.1</name>
</gene>
<evidence type="ECO:0000256" key="2">
    <source>
        <dbReference type="SAM" id="Phobius"/>
    </source>
</evidence>
<feature type="compositionally biased region" description="Low complexity" evidence="1">
    <location>
        <begin position="305"/>
        <end position="316"/>
    </location>
</feature>
<dbReference type="InterPro" id="IPR024079">
    <property type="entry name" value="MetalloPept_cat_dom_sf"/>
</dbReference>
<proteinExistence type="predicted"/>
<name>A0A9N8HR45_9STRA</name>
<keyword evidence="2" id="KW-0472">Membrane</keyword>
<keyword evidence="2" id="KW-1133">Transmembrane helix</keyword>
<feature type="region of interest" description="Disordered" evidence="1">
    <location>
        <begin position="293"/>
        <end position="316"/>
    </location>
</feature>
<dbReference type="OrthoDB" id="40254at2759"/>
<keyword evidence="4" id="KW-1185">Reference proteome</keyword>
<dbReference type="GO" id="GO:0008237">
    <property type="term" value="F:metallopeptidase activity"/>
    <property type="evidence" value="ECO:0007669"/>
    <property type="project" value="InterPro"/>
</dbReference>
<sequence>MPRSYDAYEQSRESRVDYTKSPQEEYREAIESYNLRVKLCQTISGFLCNVINLFCIGLIATTAGLIIWNHIGQPKSRQELMDALGRYNVDDFINVLQNLTDTEWNTGFNEDPYVGDNTTQMWKGADGYTGLSLTLQNALDDAWQTEFEAAVDDWKESAALALSTERVDVDHTCARVTGVMVVCNGNFGETGWVGINEVELEFKGSGDPGVIVSSVAKMNEFYLNHADYYHRQYTMCHEIGHGFGLPHTDENPNNQDQGNCLDYTVTPRNNMHPGDVNMNRLLSMYMQDDYDDTDDYMANDDNGNDDGQGQNDDGQAATDQYYKNKYYNDDWGQQGGRYLRGGRRFRRIVRFYHYV</sequence>
<organism evidence="3 4">
    <name type="scientific">Seminavis robusta</name>
    <dbReference type="NCBI Taxonomy" id="568900"/>
    <lineage>
        <taxon>Eukaryota</taxon>
        <taxon>Sar</taxon>
        <taxon>Stramenopiles</taxon>
        <taxon>Ochrophyta</taxon>
        <taxon>Bacillariophyta</taxon>
        <taxon>Bacillariophyceae</taxon>
        <taxon>Bacillariophycidae</taxon>
        <taxon>Naviculales</taxon>
        <taxon>Naviculaceae</taxon>
        <taxon>Seminavis</taxon>
    </lineage>
</organism>
<dbReference type="Gene3D" id="3.40.390.10">
    <property type="entry name" value="Collagenase (Catalytic Domain)"/>
    <property type="match status" value="1"/>
</dbReference>
<feature type="compositionally biased region" description="Acidic residues" evidence="1">
    <location>
        <begin position="293"/>
        <end position="304"/>
    </location>
</feature>
<dbReference type="AlphaFoldDB" id="A0A9N8HR45"/>
<reference evidence="3" key="1">
    <citation type="submission" date="2020-06" db="EMBL/GenBank/DDBJ databases">
        <authorList>
            <consortium name="Plant Systems Biology data submission"/>
        </authorList>
    </citation>
    <scope>NUCLEOTIDE SEQUENCE</scope>
    <source>
        <strain evidence="3">D6</strain>
    </source>
</reference>
<accession>A0A9N8HR45</accession>
<evidence type="ECO:0000313" key="3">
    <source>
        <dbReference type="EMBL" id="CAB9522162.1"/>
    </source>
</evidence>
<feature type="transmembrane region" description="Helical" evidence="2">
    <location>
        <begin position="46"/>
        <end position="68"/>
    </location>
</feature>
<evidence type="ECO:0008006" key="5">
    <source>
        <dbReference type="Google" id="ProtNLM"/>
    </source>
</evidence>
<evidence type="ECO:0000256" key="1">
    <source>
        <dbReference type="SAM" id="MobiDB-lite"/>
    </source>
</evidence>
<keyword evidence="2" id="KW-0812">Transmembrane</keyword>